<feature type="domain" description="Jacalin-type lectin" evidence="4">
    <location>
        <begin position="224"/>
        <end position="382"/>
    </location>
</feature>
<comment type="caution">
    <text evidence="5">The sequence shown here is derived from an EMBL/GenBank/DDBJ whole genome shotgun (WGS) entry which is preliminary data.</text>
</comment>
<dbReference type="SMART" id="SM00915">
    <property type="entry name" value="Jacalin"/>
    <property type="match status" value="6"/>
</dbReference>
<dbReference type="PROSITE" id="PS51752">
    <property type="entry name" value="JACALIN_LECTIN"/>
    <property type="match status" value="6"/>
</dbReference>
<dbReference type="Proteomes" id="UP001172457">
    <property type="component" value="Chromosome 2"/>
</dbReference>
<dbReference type="InterPro" id="IPR033734">
    <property type="entry name" value="Jacalin-like_lectin_dom_plant"/>
</dbReference>
<feature type="domain" description="Jacalin-type lectin" evidence="4">
    <location>
        <begin position="547"/>
        <end position="682"/>
    </location>
</feature>
<gene>
    <name evidence="5" type="ORF">OSB04_005395</name>
</gene>
<keyword evidence="2" id="KW-0430">Lectin</keyword>
<evidence type="ECO:0000259" key="4">
    <source>
        <dbReference type="PROSITE" id="PS51752"/>
    </source>
</evidence>
<dbReference type="Gene3D" id="2.100.10.30">
    <property type="entry name" value="Jacalin-like lectin domain"/>
    <property type="match status" value="6"/>
</dbReference>
<protein>
    <recommendedName>
        <fullName evidence="4">Jacalin-type lectin domain-containing protein</fullName>
    </recommendedName>
</protein>
<dbReference type="GO" id="GO:0030246">
    <property type="term" value="F:carbohydrate binding"/>
    <property type="evidence" value="ECO:0007669"/>
    <property type="project" value="UniProtKB-KW"/>
</dbReference>
<dbReference type="FunFam" id="2.100.10.30:FF:000001">
    <property type="entry name" value="Jacalin-related lectin 33"/>
    <property type="match status" value="1"/>
</dbReference>
<dbReference type="CDD" id="cd09612">
    <property type="entry name" value="Jacalin"/>
    <property type="match status" value="6"/>
</dbReference>
<dbReference type="InterPro" id="IPR001229">
    <property type="entry name" value="Jacalin-like_lectin_dom"/>
</dbReference>
<name>A0AA38TFX8_9ASTR</name>
<evidence type="ECO:0000256" key="1">
    <source>
        <dbReference type="ARBA" id="ARBA00006568"/>
    </source>
</evidence>
<evidence type="ECO:0000256" key="3">
    <source>
        <dbReference type="ARBA" id="ARBA00022737"/>
    </source>
</evidence>
<dbReference type="Pfam" id="PF01419">
    <property type="entry name" value="Jacalin"/>
    <property type="match status" value="6"/>
</dbReference>
<proteinExistence type="inferred from homology"/>
<feature type="domain" description="Jacalin-type lectin" evidence="4">
    <location>
        <begin position="385"/>
        <end position="518"/>
    </location>
</feature>
<keyword evidence="3" id="KW-0677">Repeat</keyword>
<dbReference type="PANTHER" id="PTHR47293:SF66">
    <property type="entry name" value="JACALIN-RELATED LECTIN 11-RELATED"/>
    <property type="match status" value="1"/>
</dbReference>
<feature type="domain" description="Jacalin-type lectin" evidence="4">
    <location>
        <begin position="30"/>
        <end position="198"/>
    </location>
</feature>
<dbReference type="AlphaFoldDB" id="A0AA38TFX8"/>
<sequence>MLLKEEGSWKLEEKVVVRLHMGDKTDFEGCVTHGPWGGSQGNNWIYMPKSFIKKIAISHGDFVRAIKFYSVETESSLFGSNGGKTNEVPTSYYLKCTISFTGWKSCHVRVKGSQIFINYPNEYLTSISGTFNNRDGTVILGSLYFETNHSRYGPYGSDLKGTPFSYSGKGVMIVGFHGSTYATQYINVLEAIGVYVMPESSALGLSSTFVDNSTPKLCSRMAVPRYPGPWGGGGGGGSGGKPWDDGVFATVKRVRLYFKDSLNVIYAIQFEYVQRDAKSVLSPIHGGTGGDKMELVDLDGTDEYLTGISGFYGPVDGYNGMKTIMSITFHTNKTIHGPYGKEKGVGYTFFNSTASSGKVVGFHGRKWNDGGAKPSLELEGCISYGPWGGSQGEKWVYMPKGLINKINIMHGRVIDAISFQSDFSMEDECEIGMVGDRLDTIYIGCPDEYLTSISGTFGHYKGSVYVKSLCFGTNMKQYGPYGSARGARFSYDGKGGVIVGFHGLGDKYLDAIGIYVMPESFVFGRNSKCEKNSTQELCRSMSKMAMPREAGPWGAFGGKPWDDGVFSRIIKVIFYCGVSLNAICAIQFEYVKRDGEYVLSQMHGGLGDYEIEQLLVVKLDGVDEYLTGISGFYGPVKGYEGLEAITSITLHTNKKKHGPYGEESCAGYTYFTSTASPGKGGKQSWAGCITHGPWGGSQGQKWDYMPKGLIKKINIVHGEVIDAITFKSDSSVDESETSFFGGVGGDLLDTIYIDCPNEYLTSISGTFGHYKESVYVKSLSFGTNQKQYGPYGKATGASFSYDGKRGVIVGFHGLGDIYLDAIGIYVMPESFVLARNSKCEKDSTHELCPRMSKMKIAMPREVGPWGPSGGKPWDDGVFSHVTKVIVHGAVSFNAICAIQFEYVKTYGESVLSQMHGGLGDFEMEQPLVVNLDGVDEYLTGISGFYGPVKGYDGLEALTSITLHTNKTTHGPYGKEGGAGYIYFTSTAYPGKVVGFHGRNDEFLSAIGVHMEYL</sequence>
<accession>A0AA38TFX8</accession>
<dbReference type="SUPFAM" id="SSF51101">
    <property type="entry name" value="Mannose-binding lectins"/>
    <property type="match status" value="6"/>
</dbReference>
<reference evidence="5" key="1">
    <citation type="submission" date="2023-03" db="EMBL/GenBank/DDBJ databases">
        <title>Chromosome-scale reference genome and RAD-based genetic map of yellow starthistle (Centaurea solstitialis) reveal putative structural variation and QTLs associated with invader traits.</title>
        <authorList>
            <person name="Reatini B."/>
            <person name="Cang F.A."/>
            <person name="Jiang Q."/>
            <person name="Mckibben M.T.W."/>
            <person name="Barker M.S."/>
            <person name="Rieseberg L.H."/>
            <person name="Dlugosch K.M."/>
        </authorList>
    </citation>
    <scope>NUCLEOTIDE SEQUENCE</scope>
    <source>
        <strain evidence="5">CAN-66</strain>
        <tissue evidence="5">Leaf</tissue>
    </source>
</reference>
<organism evidence="5 6">
    <name type="scientific">Centaurea solstitialis</name>
    <name type="common">yellow star-thistle</name>
    <dbReference type="NCBI Taxonomy" id="347529"/>
    <lineage>
        <taxon>Eukaryota</taxon>
        <taxon>Viridiplantae</taxon>
        <taxon>Streptophyta</taxon>
        <taxon>Embryophyta</taxon>
        <taxon>Tracheophyta</taxon>
        <taxon>Spermatophyta</taxon>
        <taxon>Magnoliopsida</taxon>
        <taxon>eudicotyledons</taxon>
        <taxon>Gunneridae</taxon>
        <taxon>Pentapetalae</taxon>
        <taxon>asterids</taxon>
        <taxon>campanulids</taxon>
        <taxon>Asterales</taxon>
        <taxon>Asteraceae</taxon>
        <taxon>Carduoideae</taxon>
        <taxon>Cardueae</taxon>
        <taxon>Centaureinae</taxon>
        <taxon>Centaurea</taxon>
    </lineage>
</organism>
<dbReference type="PANTHER" id="PTHR47293">
    <property type="entry name" value="JACALIN-RELATED LECTIN 3"/>
    <property type="match status" value="1"/>
</dbReference>
<feature type="domain" description="Jacalin-type lectin" evidence="4">
    <location>
        <begin position="859"/>
        <end position="1012"/>
    </location>
</feature>
<dbReference type="InterPro" id="IPR036404">
    <property type="entry name" value="Jacalin-like_lectin_dom_sf"/>
</dbReference>
<evidence type="ECO:0000313" key="6">
    <source>
        <dbReference type="Proteomes" id="UP001172457"/>
    </source>
</evidence>
<evidence type="ECO:0000256" key="2">
    <source>
        <dbReference type="ARBA" id="ARBA00022734"/>
    </source>
</evidence>
<dbReference type="EMBL" id="JARYMX010000002">
    <property type="protein sequence ID" value="KAJ9560235.1"/>
    <property type="molecule type" value="Genomic_DNA"/>
</dbReference>
<evidence type="ECO:0000313" key="5">
    <source>
        <dbReference type="EMBL" id="KAJ9560235.1"/>
    </source>
</evidence>
<feature type="domain" description="Jacalin-type lectin" evidence="4">
    <location>
        <begin position="688"/>
        <end position="828"/>
    </location>
</feature>
<keyword evidence="6" id="KW-1185">Reference proteome</keyword>
<comment type="similarity">
    <text evidence="1">Belongs to the jacalin lectin family.</text>
</comment>